<sequence>MHKIGSYIIVLLSLSSAMLYGQEDSWSAERIAEMEGARFKSDKFSSPKSSNGANYDWKYAECFWQIDPAVKYISGKVNHTVEILNETDTVFFDLSDALTVNSVLVEGQNVDFLFKDPLTLAIVFAETRTSGEVIIEINYEGIPQANSFLSFTQSFHGMAPEIYTLSEPYGARDWWPCKQTLTDKLDSVFIEITVPEGQKAGSNGKLLYENVNSNGRVSFGWKHRYPIPAYLVSLAVTNYAEFSQTIVFEDVEINVLNYVYPERLENEQERSEALPGLMILFSDLFGIYPYADEKYGNCQASIPGGMEHTTMSTMTNLNFSLSAHELAHQWFGDKITCGSWEDIWLNESFATYLTGLSYEHLTTPDDWQSWKSGTQGSVKSQPGGSVFVNDTTSRDRIFNGRLSYNKGAYVLHMLRWIMGDADFFLACRNYLNDPNLAFGFAYTPDLIAHFEAVYGSDLSEYFNNWFYGEGFPTYSLRWSPAQAGIAFSLEQTTSHPSVDFYQMPLPIQFIGDERDTIITFNHQFSGEQFYVQPGFDVKQIQIDPDLWIIADKQVIYEPDSDIDINAISFQPNPVSSRLWVAVRNPSFVAETYSIINSEGKIIRTISPSGGIRTSFELDVSDLAAGFYILRLTNGNSSKTGSFLVAKP</sequence>
<dbReference type="PANTHER" id="PTHR11533">
    <property type="entry name" value="PROTEASE M1 ZINC METALLOPROTEASE"/>
    <property type="match status" value="1"/>
</dbReference>
<dbReference type="Proteomes" id="UP000486602">
    <property type="component" value="Unassembled WGS sequence"/>
</dbReference>
<dbReference type="PANTHER" id="PTHR11533:SF174">
    <property type="entry name" value="PUROMYCIN-SENSITIVE AMINOPEPTIDASE-RELATED"/>
    <property type="match status" value="1"/>
</dbReference>
<evidence type="ECO:0000256" key="4">
    <source>
        <dbReference type="ARBA" id="ARBA00012564"/>
    </source>
</evidence>
<dbReference type="Pfam" id="PF17900">
    <property type="entry name" value="Peptidase_M1_N"/>
    <property type="match status" value="1"/>
</dbReference>
<evidence type="ECO:0000259" key="13">
    <source>
        <dbReference type="Pfam" id="PF01433"/>
    </source>
</evidence>
<comment type="catalytic activity">
    <reaction evidence="1">
        <text>Release of an N-terminal amino acid, Xaa-|-Yaa- from a peptide, amide or arylamide. Xaa is preferably Ala, but may be most amino acids including Pro (slow action). When a terminal hydrophobic residue is followed by a prolyl residue, the two may be released as an intact Xaa-Pro dipeptide.</text>
        <dbReference type="EC" id="3.4.11.2"/>
    </reaction>
</comment>
<dbReference type="EMBL" id="JAAGVY010000026">
    <property type="protein sequence ID" value="NEN24436.1"/>
    <property type="molecule type" value="Genomic_DNA"/>
</dbReference>
<dbReference type="SUPFAM" id="SSF55486">
    <property type="entry name" value="Metalloproteases ('zincins'), catalytic domain"/>
    <property type="match status" value="1"/>
</dbReference>
<evidence type="ECO:0000256" key="1">
    <source>
        <dbReference type="ARBA" id="ARBA00000098"/>
    </source>
</evidence>
<keyword evidence="10" id="KW-0378">Hydrolase</keyword>
<accession>A0A7K3WSK3</accession>
<organism evidence="16 17">
    <name type="scientific">Cryomorpha ignava</name>
    <dbReference type="NCBI Taxonomy" id="101383"/>
    <lineage>
        <taxon>Bacteria</taxon>
        <taxon>Pseudomonadati</taxon>
        <taxon>Bacteroidota</taxon>
        <taxon>Flavobacteriia</taxon>
        <taxon>Flavobacteriales</taxon>
        <taxon>Cryomorphaceae</taxon>
        <taxon>Cryomorpha</taxon>
    </lineage>
</organism>
<dbReference type="Pfam" id="PF01433">
    <property type="entry name" value="Peptidase_M1"/>
    <property type="match status" value="1"/>
</dbReference>
<dbReference type="Gene3D" id="2.60.40.1730">
    <property type="entry name" value="tricorn interacting facor f3 domain"/>
    <property type="match status" value="1"/>
</dbReference>
<dbReference type="InterPro" id="IPR050344">
    <property type="entry name" value="Peptidase_M1_aminopeptidases"/>
</dbReference>
<dbReference type="Gene3D" id="1.10.390.10">
    <property type="entry name" value="Neutral Protease Domain 2"/>
    <property type="match status" value="1"/>
</dbReference>
<keyword evidence="9" id="KW-0732">Signal</keyword>
<keyword evidence="11" id="KW-0862">Zinc</keyword>
<dbReference type="NCBIfam" id="TIGR04183">
    <property type="entry name" value="Por_Secre_tail"/>
    <property type="match status" value="1"/>
</dbReference>
<dbReference type="GO" id="GO:0006508">
    <property type="term" value="P:proteolysis"/>
    <property type="evidence" value="ECO:0007669"/>
    <property type="project" value="UniProtKB-KW"/>
</dbReference>
<gene>
    <name evidence="16" type="ORF">G3O08_13070</name>
</gene>
<dbReference type="GO" id="GO:0005615">
    <property type="term" value="C:extracellular space"/>
    <property type="evidence" value="ECO:0007669"/>
    <property type="project" value="TreeGrafter"/>
</dbReference>
<name>A0A7K3WSK3_9FLAO</name>
<dbReference type="AlphaFoldDB" id="A0A7K3WSK3"/>
<keyword evidence="7" id="KW-0645">Protease</keyword>
<comment type="cofactor">
    <cofactor evidence="2">
        <name>Zn(2+)</name>
        <dbReference type="ChEBI" id="CHEBI:29105"/>
    </cofactor>
</comment>
<dbReference type="Pfam" id="PF18962">
    <property type="entry name" value="Por_Secre_tail"/>
    <property type="match status" value="1"/>
</dbReference>
<dbReference type="GO" id="GO:0070006">
    <property type="term" value="F:metalloaminopeptidase activity"/>
    <property type="evidence" value="ECO:0007669"/>
    <property type="project" value="TreeGrafter"/>
</dbReference>
<evidence type="ECO:0000256" key="6">
    <source>
        <dbReference type="ARBA" id="ARBA00022438"/>
    </source>
</evidence>
<keyword evidence="12" id="KW-0482">Metalloprotease</keyword>
<dbReference type="GO" id="GO:0005737">
    <property type="term" value="C:cytoplasm"/>
    <property type="evidence" value="ECO:0007669"/>
    <property type="project" value="TreeGrafter"/>
</dbReference>
<keyword evidence="8" id="KW-0479">Metal-binding</keyword>
<feature type="domain" description="Secretion system C-terminal sorting" evidence="15">
    <location>
        <begin position="571"/>
        <end position="639"/>
    </location>
</feature>
<evidence type="ECO:0000259" key="14">
    <source>
        <dbReference type="Pfam" id="PF17900"/>
    </source>
</evidence>
<dbReference type="RefSeq" id="WP_163285830.1">
    <property type="nucleotide sequence ID" value="NZ_JAAGVY010000026.1"/>
</dbReference>
<dbReference type="InterPro" id="IPR045357">
    <property type="entry name" value="Aminopeptidase_N-like_N"/>
</dbReference>
<dbReference type="GO" id="GO:0008270">
    <property type="term" value="F:zinc ion binding"/>
    <property type="evidence" value="ECO:0007669"/>
    <property type="project" value="InterPro"/>
</dbReference>
<evidence type="ECO:0000256" key="12">
    <source>
        <dbReference type="ARBA" id="ARBA00023049"/>
    </source>
</evidence>
<feature type="domain" description="Aminopeptidase N-like N-terminal" evidence="14">
    <location>
        <begin position="64"/>
        <end position="231"/>
    </location>
</feature>
<evidence type="ECO:0000256" key="8">
    <source>
        <dbReference type="ARBA" id="ARBA00022723"/>
    </source>
</evidence>
<evidence type="ECO:0000256" key="10">
    <source>
        <dbReference type="ARBA" id="ARBA00022801"/>
    </source>
</evidence>
<dbReference type="InterPro" id="IPR042097">
    <property type="entry name" value="Aminopeptidase_N-like_N_sf"/>
</dbReference>
<evidence type="ECO:0000256" key="11">
    <source>
        <dbReference type="ARBA" id="ARBA00022833"/>
    </source>
</evidence>
<evidence type="ECO:0000313" key="17">
    <source>
        <dbReference type="Proteomes" id="UP000486602"/>
    </source>
</evidence>
<dbReference type="InterPro" id="IPR001930">
    <property type="entry name" value="Peptidase_M1"/>
</dbReference>
<evidence type="ECO:0000256" key="7">
    <source>
        <dbReference type="ARBA" id="ARBA00022670"/>
    </source>
</evidence>
<comment type="caution">
    <text evidence="16">The sequence shown here is derived from an EMBL/GenBank/DDBJ whole genome shotgun (WGS) entry which is preliminary data.</text>
</comment>
<dbReference type="EC" id="3.4.11.2" evidence="4"/>
<evidence type="ECO:0000259" key="15">
    <source>
        <dbReference type="Pfam" id="PF18962"/>
    </source>
</evidence>
<dbReference type="PRINTS" id="PR00756">
    <property type="entry name" value="ALADIPTASE"/>
</dbReference>
<evidence type="ECO:0000256" key="5">
    <source>
        <dbReference type="ARBA" id="ARBA00015611"/>
    </source>
</evidence>
<dbReference type="InterPro" id="IPR026444">
    <property type="entry name" value="Secre_tail"/>
</dbReference>
<reference evidence="16 17" key="1">
    <citation type="submission" date="2020-02" db="EMBL/GenBank/DDBJ databases">
        <title>Out from the shadows clarifying the taxonomy of the family Cryomorphaceae and related taxa by utilizing the GTDB taxonomic framework.</title>
        <authorList>
            <person name="Bowman J.P."/>
        </authorList>
    </citation>
    <scope>NUCLEOTIDE SEQUENCE [LARGE SCALE GENOMIC DNA]</scope>
    <source>
        <strain evidence="16 17">QSSC 1-22</strain>
    </source>
</reference>
<dbReference type="GO" id="GO:0043171">
    <property type="term" value="P:peptide catabolic process"/>
    <property type="evidence" value="ECO:0007669"/>
    <property type="project" value="TreeGrafter"/>
</dbReference>
<evidence type="ECO:0000256" key="3">
    <source>
        <dbReference type="ARBA" id="ARBA00010136"/>
    </source>
</evidence>
<dbReference type="GO" id="GO:0042277">
    <property type="term" value="F:peptide binding"/>
    <property type="evidence" value="ECO:0007669"/>
    <property type="project" value="TreeGrafter"/>
</dbReference>
<dbReference type="CDD" id="cd09603">
    <property type="entry name" value="M1_APN_like"/>
    <property type="match status" value="1"/>
</dbReference>
<evidence type="ECO:0000313" key="16">
    <source>
        <dbReference type="EMBL" id="NEN24436.1"/>
    </source>
</evidence>
<dbReference type="InterPro" id="IPR027268">
    <property type="entry name" value="Peptidase_M4/M1_CTD_sf"/>
</dbReference>
<keyword evidence="17" id="KW-1185">Reference proteome</keyword>
<feature type="domain" description="Peptidase M1 membrane alanine aminopeptidase" evidence="13">
    <location>
        <begin position="313"/>
        <end position="465"/>
    </location>
</feature>
<evidence type="ECO:0000256" key="9">
    <source>
        <dbReference type="ARBA" id="ARBA00022729"/>
    </source>
</evidence>
<dbReference type="InterPro" id="IPR014782">
    <property type="entry name" value="Peptidase_M1_dom"/>
</dbReference>
<proteinExistence type="inferred from homology"/>
<dbReference type="GO" id="GO:0016020">
    <property type="term" value="C:membrane"/>
    <property type="evidence" value="ECO:0007669"/>
    <property type="project" value="TreeGrafter"/>
</dbReference>
<keyword evidence="6" id="KW-0031">Aminopeptidase</keyword>
<dbReference type="SUPFAM" id="SSF63737">
    <property type="entry name" value="Leukotriene A4 hydrolase N-terminal domain"/>
    <property type="match status" value="1"/>
</dbReference>
<evidence type="ECO:0000256" key="2">
    <source>
        <dbReference type="ARBA" id="ARBA00001947"/>
    </source>
</evidence>
<protein>
    <recommendedName>
        <fullName evidence="5">Aminopeptidase N</fullName>
        <ecNumber evidence="4">3.4.11.2</ecNumber>
    </recommendedName>
</protein>
<dbReference type="GO" id="GO:0016285">
    <property type="term" value="F:alanyl aminopeptidase activity"/>
    <property type="evidence" value="ECO:0007669"/>
    <property type="project" value="UniProtKB-EC"/>
</dbReference>
<comment type="similarity">
    <text evidence="3">Belongs to the peptidase M1 family.</text>
</comment>